<dbReference type="KEGG" id="ast:Asulf_01932"/>
<dbReference type="InterPro" id="IPR023140">
    <property type="entry name" value="DUF357"/>
</dbReference>
<reference evidence="2 3" key="1">
    <citation type="journal article" date="2013" name="Genome Announc.">
        <title>Complete Genome Sequence of the Thermophilic and Facultatively Chemolithoautotrophic Sulfate Reducer Archaeoglobus sulfaticallidus Strain PM70-1T.</title>
        <authorList>
            <person name="Stokke R."/>
            <person name="Hocking W.P."/>
            <person name="Steinsbu B.O."/>
            <person name="Steen I.H."/>
        </authorList>
    </citation>
    <scope>NUCLEOTIDE SEQUENCE [LARGE SCALE GENOMIC DNA]</scope>
    <source>
        <strain evidence="2">PM70-1</strain>
    </source>
</reference>
<dbReference type="Pfam" id="PF04010">
    <property type="entry name" value="DUF357"/>
    <property type="match status" value="1"/>
</dbReference>
<dbReference type="STRING" id="387631.Asulf_01932"/>
<evidence type="ECO:0000259" key="1">
    <source>
        <dbReference type="Pfam" id="PF04010"/>
    </source>
</evidence>
<dbReference type="Gene3D" id="1.20.1270.90">
    <property type="entry name" value="AF1782-like"/>
    <property type="match status" value="1"/>
</dbReference>
<dbReference type="GeneID" id="15393566"/>
<dbReference type="HOGENOM" id="CLU_180506_0_0_2"/>
<dbReference type="RefSeq" id="WP_015591494.1">
    <property type="nucleotide sequence ID" value="NC_021169.1"/>
</dbReference>
<dbReference type="InterPro" id="IPR036809">
    <property type="entry name" value="AF1782-like_sf"/>
</dbReference>
<dbReference type="AlphaFoldDB" id="N0BFU7"/>
<protein>
    <submittedName>
        <fullName evidence="2">Uncharacterized protein conserved in archaea</fullName>
    </submittedName>
</protein>
<proteinExistence type="predicted"/>
<dbReference type="EMBL" id="CP005290">
    <property type="protein sequence ID" value="AGK61898.1"/>
    <property type="molecule type" value="Genomic_DNA"/>
</dbReference>
<dbReference type="Proteomes" id="UP000013307">
    <property type="component" value="Chromosome"/>
</dbReference>
<dbReference type="SUPFAM" id="SSF158372">
    <property type="entry name" value="AF1782-like"/>
    <property type="match status" value="1"/>
</dbReference>
<organism evidence="2 3">
    <name type="scientific">Archaeoglobus sulfaticallidus PM70-1</name>
    <dbReference type="NCBI Taxonomy" id="387631"/>
    <lineage>
        <taxon>Archaea</taxon>
        <taxon>Methanobacteriati</taxon>
        <taxon>Methanobacteriota</taxon>
        <taxon>Archaeoglobi</taxon>
        <taxon>Archaeoglobales</taxon>
        <taxon>Archaeoglobaceae</taxon>
        <taxon>Archaeoglobus</taxon>
    </lineage>
</organism>
<feature type="domain" description="DUF357" evidence="1">
    <location>
        <begin position="7"/>
        <end position="73"/>
    </location>
</feature>
<evidence type="ECO:0000313" key="3">
    <source>
        <dbReference type="Proteomes" id="UP000013307"/>
    </source>
</evidence>
<gene>
    <name evidence="2" type="ORF">Asulf_01932</name>
</gene>
<name>N0BFU7_9EURY</name>
<dbReference type="OrthoDB" id="148073at2157"/>
<dbReference type="eggNOG" id="arCOG01224">
    <property type="taxonomic scope" value="Archaea"/>
</dbReference>
<keyword evidence="3" id="KW-1185">Reference proteome</keyword>
<sequence>MNVEEELRKETEKWKAKIEEKMKNVSGDEDFLRNIRAYILDSTYFLEKGDLVRAFECIVWAWAWLEIGEIVGKLKIG</sequence>
<evidence type="ECO:0000313" key="2">
    <source>
        <dbReference type="EMBL" id="AGK61898.1"/>
    </source>
</evidence>
<accession>N0BFU7</accession>